<dbReference type="GO" id="GO:0031123">
    <property type="term" value="P:RNA 3'-end processing"/>
    <property type="evidence" value="ECO:0007669"/>
    <property type="project" value="TreeGrafter"/>
</dbReference>
<evidence type="ECO:0000313" key="3">
    <source>
        <dbReference type="Proteomes" id="UP000034164"/>
    </source>
</evidence>
<dbReference type="InterPro" id="IPR043519">
    <property type="entry name" value="NT_sf"/>
</dbReference>
<dbReference type="GO" id="GO:0043634">
    <property type="term" value="P:polyadenylation-dependent ncRNA catabolic process"/>
    <property type="evidence" value="ECO:0007669"/>
    <property type="project" value="TreeGrafter"/>
</dbReference>
<gene>
    <name evidence="2" type="ORF">EMCG_03411</name>
</gene>
<accession>A0A0G2HV85</accession>
<evidence type="ECO:0000313" key="2">
    <source>
        <dbReference type="EMBL" id="KKZ62117.1"/>
    </source>
</evidence>
<feature type="compositionally biased region" description="Basic and acidic residues" evidence="1">
    <location>
        <begin position="124"/>
        <end position="133"/>
    </location>
</feature>
<organism evidence="2 3">
    <name type="scientific">[Emmonsia] crescens</name>
    <dbReference type="NCBI Taxonomy" id="73230"/>
    <lineage>
        <taxon>Eukaryota</taxon>
        <taxon>Fungi</taxon>
        <taxon>Dikarya</taxon>
        <taxon>Ascomycota</taxon>
        <taxon>Pezizomycotina</taxon>
        <taxon>Eurotiomycetes</taxon>
        <taxon>Eurotiomycetidae</taxon>
        <taxon>Onygenales</taxon>
        <taxon>Ajellomycetaceae</taxon>
        <taxon>Emergomyces</taxon>
    </lineage>
</organism>
<proteinExistence type="predicted"/>
<feature type="region of interest" description="Disordered" evidence="1">
    <location>
        <begin position="562"/>
        <end position="584"/>
    </location>
</feature>
<protein>
    <recommendedName>
        <fullName evidence="4">Polymerase nucleotidyl transferase domain-containing protein</fullName>
    </recommendedName>
</protein>
<dbReference type="PANTHER" id="PTHR23092">
    <property type="entry name" value="POLY(A) RNA POLYMERASE"/>
    <property type="match status" value="1"/>
</dbReference>
<feature type="region of interest" description="Disordered" evidence="1">
    <location>
        <begin position="493"/>
        <end position="519"/>
    </location>
</feature>
<comment type="caution">
    <text evidence="2">The sequence shown here is derived from an EMBL/GenBank/DDBJ whole genome shotgun (WGS) entry which is preliminary data.</text>
</comment>
<dbReference type="GO" id="GO:1990817">
    <property type="term" value="F:poly(A) RNA polymerase activity"/>
    <property type="evidence" value="ECO:0007669"/>
    <property type="project" value="InterPro"/>
</dbReference>
<evidence type="ECO:0000256" key="1">
    <source>
        <dbReference type="SAM" id="MobiDB-lite"/>
    </source>
</evidence>
<dbReference type="Gene3D" id="1.10.1410.10">
    <property type="match status" value="1"/>
</dbReference>
<dbReference type="GO" id="GO:0005730">
    <property type="term" value="C:nucleolus"/>
    <property type="evidence" value="ECO:0007669"/>
    <property type="project" value="TreeGrafter"/>
</dbReference>
<dbReference type="OrthoDB" id="273917at2759"/>
<evidence type="ECO:0008006" key="4">
    <source>
        <dbReference type="Google" id="ProtNLM"/>
    </source>
</evidence>
<dbReference type="InterPro" id="IPR045862">
    <property type="entry name" value="Trf4-like"/>
</dbReference>
<feature type="region of interest" description="Disordered" evidence="1">
    <location>
        <begin position="124"/>
        <end position="153"/>
    </location>
</feature>
<name>A0A0G2HV85_9EURO</name>
<dbReference type="GO" id="GO:0003729">
    <property type="term" value="F:mRNA binding"/>
    <property type="evidence" value="ECO:0007669"/>
    <property type="project" value="TreeGrafter"/>
</dbReference>
<dbReference type="Proteomes" id="UP000034164">
    <property type="component" value="Unassembled WGS sequence"/>
</dbReference>
<dbReference type="PANTHER" id="PTHR23092:SF50">
    <property type="entry name" value="MTF2-LIKE C-TERMINAL DOMAIN-CONTAINING PROTEIN"/>
    <property type="match status" value="1"/>
</dbReference>
<feature type="compositionally biased region" description="Polar residues" evidence="1">
    <location>
        <begin position="574"/>
        <end position="584"/>
    </location>
</feature>
<feature type="compositionally biased region" description="Polar residues" evidence="1">
    <location>
        <begin position="136"/>
        <end position="153"/>
    </location>
</feature>
<dbReference type="SUPFAM" id="SSF81631">
    <property type="entry name" value="PAP/OAS1 substrate-binding domain"/>
    <property type="match status" value="1"/>
</dbReference>
<dbReference type="EMBL" id="LCZI01001184">
    <property type="protein sequence ID" value="KKZ62117.1"/>
    <property type="molecule type" value="Genomic_DNA"/>
</dbReference>
<dbReference type="GO" id="GO:0031499">
    <property type="term" value="C:TRAMP complex"/>
    <property type="evidence" value="ECO:0007669"/>
    <property type="project" value="TreeGrafter"/>
</dbReference>
<sequence>MASTYLTSLSGGVCLRCSIDRKLSQSVWIFLRARRQYHNDSGRWRPGNQPEVVLNSLEETIENHRSANRQTFTIRKIFPRKNGNKEPFYPHWKSKADRSLPTDAFWEQPVRQVSLSQIFKDDKGTNSRFDHHSFRAQRNTASDPTRPNISWTKDAPYSQSTEFPWLNYVEKCDGGGIARLSEEIRAFEKYMLPTPGERDAVEKAQNDAIASLKSDEANLPILIGSQRTGMALPHSSVDLFVVIEDLERVEGGRGPSATRPKMVQARLKRLREMEGILKESVTLSKVTLRRDREPTLSAVHDATGLQVQFQCGPSPPASVDFILNYLAEFPTLRPLFIVLRMLLETRGLLGGSDGGVHPHLLTMMIVAALKIRAGKYQRDNVGSQLLHTLEFYKDTDFTKYGVSVEPPCLFDKELGARVKHKDGRLIALHDPYLRGQRSISKRSLSSPREGMLSLQDPSDFMNDIGWTSLVMPEVKQLFKEVHDDLKARIKPEGQRCTAQQQDNGGFENSENTPSGSMLSLPLGANYHDFERFRDRTLVVSSPTGHFRTDEIYHTFEPRPHALGKVRTHMESWPTEGNQKNPVSH</sequence>
<reference evidence="3" key="1">
    <citation type="journal article" date="2015" name="PLoS Genet.">
        <title>The dynamic genome and transcriptome of the human fungal pathogen Blastomyces and close relative Emmonsia.</title>
        <authorList>
            <person name="Munoz J.F."/>
            <person name="Gauthier G.M."/>
            <person name="Desjardins C.A."/>
            <person name="Gallo J.E."/>
            <person name="Holder J."/>
            <person name="Sullivan T.D."/>
            <person name="Marty A.J."/>
            <person name="Carmen J.C."/>
            <person name="Chen Z."/>
            <person name="Ding L."/>
            <person name="Gujja S."/>
            <person name="Magrini V."/>
            <person name="Misas E."/>
            <person name="Mitreva M."/>
            <person name="Priest M."/>
            <person name="Saif S."/>
            <person name="Whiston E.A."/>
            <person name="Young S."/>
            <person name="Zeng Q."/>
            <person name="Goldman W.E."/>
            <person name="Mardis E.R."/>
            <person name="Taylor J.W."/>
            <person name="McEwen J.G."/>
            <person name="Clay O.K."/>
            <person name="Klein B.S."/>
            <person name="Cuomo C.A."/>
        </authorList>
    </citation>
    <scope>NUCLEOTIDE SEQUENCE [LARGE SCALE GENOMIC DNA]</scope>
    <source>
        <strain evidence="3">UAMH 3008</strain>
    </source>
</reference>
<feature type="compositionally biased region" description="Polar residues" evidence="1">
    <location>
        <begin position="496"/>
        <end position="517"/>
    </location>
</feature>
<dbReference type="VEuPathDB" id="FungiDB:EMCG_03411"/>
<dbReference type="Gene3D" id="3.30.460.10">
    <property type="entry name" value="Beta Polymerase, domain 2"/>
    <property type="match status" value="1"/>
</dbReference>
<dbReference type="AlphaFoldDB" id="A0A0G2HV85"/>